<evidence type="ECO:0000313" key="2">
    <source>
        <dbReference type="EMBL" id="KAI5401921.1"/>
    </source>
</evidence>
<evidence type="ECO:0000256" key="1">
    <source>
        <dbReference type="SAM" id="MobiDB-lite"/>
    </source>
</evidence>
<reference evidence="2 3" key="1">
    <citation type="journal article" date="2022" name="Nat. Genet.">
        <title>Improved pea reference genome and pan-genome highlight genomic features and evolutionary characteristics.</title>
        <authorList>
            <person name="Yang T."/>
            <person name="Liu R."/>
            <person name="Luo Y."/>
            <person name="Hu S."/>
            <person name="Wang D."/>
            <person name="Wang C."/>
            <person name="Pandey M.K."/>
            <person name="Ge S."/>
            <person name="Xu Q."/>
            <person name="Li N."/>
            <person name="Li G."/>
            <person name="Huang Y."/>
            <person name="Saxena R.K."/>
            <person name="Ji Y."/>
            <person name="Li M."/>
            <person name="Yan X."/>
            <person name="He Y."/>
            <person name="Liu Y."/>
            <person name="Wang X."/>
            <person name="Xiang C."/>
            <person name="Varshney R.K."/>
            <person name="Ding H."/>
            <person name="Gao S."/>
            <person name="Zong X."/>
        </authorList>
    </citation>
    <scope>NUCLEOTIDE SEQUENCE [LARGE SCALE GENOMIC DNA]</scope>
    <source>
        <strain evidence="2 3">cv. Zhongwan 6</strain>
    </source>
</reference>
<name>A0A9D4WGV0_PEA</name>
<proteinExistence type="predicted"/>
<evidence type="ECO:0000313" key="3">
    <source>
        <dbReference type="Proteomes" id="UP001058974"/>
    </source>
</evidence>
<accession>A0A9D4WGV0</accession>
<organism evidence="2 3">
    <name type="scientific">Pisum sativum</name>
    <name type="common">Garden pea</name>
    <name type="synonym">Lathyrus oleraceus</name>
    <dbReference type="NCBI Taxonomy" id="3888"/>
    <lineage>
        <taxon>Eukaryota</taxon>
        <taxon>Viridiplantae</taxon>
        <taxon>Streptophyta</taxon>
        <taxon>Embryophyta</taxon>
        <taxon>Tracheophyta</taxon>
        <taxon>Spermatophyta</taxon>
        <taxon>Magnoliopsida</taxon>
        <taxon>eudicotyledons</taxon>
        <taxon>Gunneridae</taxon>
        <taxon>Pentapetalae</taxon>
        <taxon>rosids</taxon>
        <taxon>fabids</taxon>
        <taxon>Fabales</taxon>
        <taxon>Fabaceae</taxon>
        <taxon>Papilionoideae</taxon>
        <taxon>50 kb inversion clade</taxon>
        <taxon>NPAAA clade</taxon>
        <taxon>Hologalegina</taxon>
        <taxon>IRL clade</taxon>
        <taxon>Fabeae</taxon>
        <taxon>Lathyrus</taxon>
    </lineage>
</organism>
<sequence length="183" mass="20393">METNNQVMSHECERKLIGWVPPKLNCAKLNTDGACKENNIVGCGGVICGSQGEWLGGFGMPKGIVTGNKGGIGKQAYTLTKKKSLKSATSAPTTQASATQASEPATQAPNPAIHHLTLQFMHLTLQFMHLKLRFLTLKHVYLALKHMYLNQLHMYLKLELMYPNLKLRHLNLKPMYLLHKNLT</sequence>
<dbReference type="EMBL" id="JAMSHJ010000006">
    <property type="protein sequence ID" value="KAI5401921.1"/>
    <property type="molecule type" value="Genomic_DNA"/>
</dbReference>
<dbReference type="AlphaFoldDB" id="A0A9D4WGV0"/>
<dbReference type="Gramene" id="Psat06G0640100-T1">
    <property type="protein sequence ID" value="KAI5401921.1"/>
    <property type="gene ID" value="KIW84_066401"/>
</dbReference>
<comment type="caution">
    <text evidence="2">The sequence shown here is derived from an EMBL/GenBank/DDBJ whole genome shotgun (WGS) entry which is preliminary data.</text>
</comment>
<dbReference type="Proteomes" id="UP001058974">
    <property type="component" value="Chromosome 6"/>
</dbReference>
<feature type="region of interest" description="Disordered" evidence="1">
    <location>
        <begin position="88"/>
        <end position="108"/>
    </location>
</feature>
<protein>
    <submittedName>
        <fullName evidence="2">Uncharacterized protein</fullName>
    </submittedName>
</protein>
<keyword evidence="3" id="KW-1185">Reference proteome</keyword>
<gene>
    <name evidence="2" type="ORF">KIW84_066401</name>
</gene>